<reference evidence="1" key="1">
    <citation type="submission" date="2022-04" db="EMBL/GenBank/DDBJ databases">
        <title>Genome of the entomopathogenic fungus Entomophthora muscae.</title>
        <authorList>
            <person name="Elya C."/>
            <person name="Lovett B.R."/>
            <person name="Lee E."/>
            <person name="Macias A.M."/>
            <person name="Hajek A.E."/>
            <person name="De Bivort B.L."/>
            <person name="Kasson M.T."/>
            <person name="De Fine Licht H.H."/>
            <person name="Stajich J.E."/>
        </authorList>
    </citation>
    <scope>NUCLEOTIDE SEQUENCE</scope>
    <source>
        <strain evidence="1">Berkeley</strain>
    </source>
</reference>
<evidence type="ECO:0000313" key="1">
    <source>
        <dbReference type="EMBL" id="KAJ9077904.1"/>
    </source>
</evidence>
<name>A0ACC2TT12_9FUNG</name>
<dbReference type="Proteomes" id="UP001165960">
    <property type="component" value="Unassembled WGS sequence"/>
</dbReference>
<keyword evidence="2" id="KW-1185">Reference proteome</keyword>
<comment type="caution">
    <text evidence="1">The sequence shown here is derived from an EMBL/GenBank/DDBJ whole genome shotgun (WGS) entry which is preliminary data.</text>
</comment>
<organism evidence="1 2">
    <name type="scientific">Entomophthora muscae</name>
    <dbReference type="NCBI Taxonomy" id="34485"/>
    <lineage>
        <taxon>Eukaryota</taxon>
        <taxon>Fungi</taxon>
        <taxon>Fungi incertae sedis</taxon>
        <taxon>Zoopagomycota</taxon>
        <taxon>Entomophthoromycotina</taxon>
        <taxon>Entomophthoromycetes</taxon>
        <taxon>Entomophthorales</taxon>
        <taxon>Entomophthoraceae</taxon>
        <taxon>Entomophthora</taxon>
    </lineage>
</organism>
<dbReference type="EMBL" id="QTSX02002173">
    <property type="protein sequence ID" value="KAJ9077904.1"/>
    <property type="molecule type" value="Genomic_DNA"/>
</dbReference>
<sequence>MEMMNFTLENMYFQITPIHEEHQKSKTMLDYVSPVEDPVTGGHETLTQSCALNPISLPLMQSSLAAPHDEPLIHNTQTYECYSPLLFPSTTPCHKFYAPLCTQHPD</sequence>
<protein>
    <submittedName>
        <fullName evidence="1">Uncharacterized protein</fullName>
    </submittedName>
</protein>
<proteinExistence type="predicted"/>
<evidence type="ECO:0000313" key="2">
    <source>
        <dbReference type="Proteomes" id="UP001165960"/>
    </source>
</evidence>
<accession>A0ACC2TT12</accession>
<gene>
    <name evidence="1" type="ORF">DSO57_1012281</name>
</gene>